<keyword evidence="3" id="KW-1185">Reference proteome</keyword>
<organism evidence="2 3">
    <name type="scientific">Trematosphaeria pertusa</name>
    <dbReference type="NCBI Taxonomy" id="390896"/>
    <lineage>
        <taxon>Eukaryota</taxon>
        <taxon>Fungi</taxon>
        <taxon>Dikarya</taxon>
        <taxon>Ascomycota</taxon>
        <taxon>Pezizomycotina</taxon>
        <taxon>Dothideomycetes</taxon>
        <taxon>Pleosporomycetidae</taxon>
        <taxon>Pleosporales</taxon>
        <taxon>Massarineae</taxon>
        <taxon>Trematosphaeriaceae</taxon>
        <taxon>Trematosphaeria</taxon>
    </lineage>
</organism>
<accession>A0A6A6I0K8</accession>
<feature type="compositionally biased region" description="Basic and acidic residues" evidence="1">
    <location>
        <begin position="439"/>
        <end position="449"/>
    </location>
</feature>
<dbReference type="EMBL" id="ML987204">
    <property type="protein sequence ID" value="KAF2243851.1"/>
    <property type="molecule type" value="Genomic_DNA"/>
</dbReference>
<feature type="region of interest" description="Disordered" evidence="1">
    <location>
        <begin position="114"/>
        <end position="136"/>
    </location>
</feature>
<evidence type="ECO:0000256" key="1">
    <source>
        <dbReference type="SAM" id="MobiDB-lite"/>
    </source>
</evidence>
<evidence type="ECO:0000313" key="2">
    <source>
        <dbReference type="EMBL" id="KAF2243851.1"/>
    </source>
</evidence>
<feature type="region of interest" description="Disordered" evidence="1">
    <location>
        <begin position="435"/>
        <end position="464"/>
    </location>
</feature>
<feature type="compositionally biased region" description="Polar residues" evidence="1">
    <location>
        <begin position="120"/>
        <end position="131"/>
    </location>
</feature>
<feature type="region of interest" description="Disordered" evidence="1">
    <location>
        <begin position="280"/>
        <end position="311"/>
    </location>
</feature>
<protein>
    <submittedName>
        <fullName evidence="2">Uncharacterized protein</fullName>
    </submittedName>
</protein>
<dbReference type="AlphaFoldDB" id="A0A6A6I0K8"/>
<feature type="region of interest" description="Disordered" evidence="1">
    <location>
        <begin position="1"/>
        <end position="35"/>
    </location>
</feature>
<proteinExistence type="predicted"/>
<evidence type="ECO:0000313" key="3">
    <source>
        <dbReference type="Proteomes" id="UP000800094"/>
    </source>
</evidence>
<feature type="region of interest" description="Disordered" evidence="1">
    <location>
        <begin position="57"/>
        <end position="83"/>
    </location>
</feature>
<feature type="compositionally biased region" description="Acidic residues" evidence="1">
    <location>
        <begin position="455"/>
        <end position="464"/>
    </location>
</feature>
<reference evidence="2" key="1">
    <citation type="journal article" date="2020" name="Stud. Mycol.">
        <title>101 Dothideomycetes genomes: a test case for predicting lifestyles and emergence of pathogens.</title>
        <authorList>
            <person name="Haridas S."/>
            <person name="Albert R."/>
            <person name="Binder M."/>
            <person name="Bloem J."/>
            <person name="Labutti K."/>
            <person name="Salamov A."/>
            <person name="Andreopoulos B."/>
            <person name="Baker S."/>
            <person name="Barry K."/>
            <person name="Bills G."/>
            <person name="Bluhm B."/>
            <person name="Cannon C."/>
            <person name="Castanera R."/>
            <person name="Culley D."/>
            <person name="Daum C."/>
            <person name="Ezra D."/>
            <person name="Gonzalez J."/>
            <person name="Henrissat B."/>
            <person name="Kuo A."/>
            <person name="Liang C."/>
            <person name="Lipzen A."/>
            <person name="Lutzoni F."/>
            <person name="Magnuson J."/>
            <person name="Mondo S."/>
            <person name="Nolan M."/>
            <person name="Ohm R."/>
            <person name="Pangilinan J."/>
            <person name="Park H.-J."/>
            <person name="Ramirez L."/>
            <person name="Alfaro M."/>
            <person name="Sun H."/>
            <person name="Tritt A."/>
            <person name="Yoshinaga Y."/>
            <person name="Zwiers L.-H."/>
            <person name="Turgeon B."/>
            <person name="Goodwin S."/>
            <person name="Spatafora J."/>
            <person name="Crous P."/>
            <person name="Grigoriev I."/>
        </authorList>
    </citation>
    <scope>NUCLEOTIDE SEQUENCE</scope>
    <source>
        <strain evidence="2">CBS 122368</strain>
    </source>
</reference>
<sequence length="464" mass="51121">MPEKDSAGERIFQPQFGTPVAEKERSPLQHTPDPTKLTMHEFWGPEGAKLRANILGTKASIQKQNNKPEEAIDDEDPALHWSSPSTIRTASTTADNSSPKLQPKSILKRASQFDRPIAPQPQQTEHPTQVRGNPVNEVVPNPLGNWYLSRAPSHSLQQQPHNFSLAGARFLERKNNNSYAVHINPFELLNTSRYPYTAYDPFAMSNVNNEAASPFIANAPATPDMGGTNANGDNLNGGNMNVTSPHATDTMIAAGEMNGANAAFDTSNMNRANVFETSNAFPQRSPLGSNATASPQSRAGNLTQSPGTRNGTIPMSTQLQVGVSLTNFTVARNPHLLPYSPLDPVVSGHLNELAHAMWNNVINNGPMYHNICVYAAMSPYPTLRVLALRGEIPAWFWMRQMCKHVLTSMGRPIEDGMYLTSWRESEREIEMHGMTVTREQAREQAREESQVEQSAAEDDKEGTE</sequence>
<name>A0A6A6I0K8_9PLEO</name>
<dbReference type="GeneID" id="54589237"/>
<gene>
    <name evidence="2" type="ORF">BU26DRAFT_609168</name>
</gene>
<dbReference type="RefSeq" id="XP_033678855.1">
    <property type="nucleotide sequence ID" value="XM_033835907.1"/>
</dbReference>
<dbReference type="Proteomes" id="UP000800094">
    <property type="component" value="Unassembled WGS sequence"/>
</dbReference>